<keyword evidence="3" id="KW-1185">Reference proteome</keyword>
<protein>
    <submittedName>
        <fullName evidence="2">DUF6259 domain-containing protein</fullName>
    </submittedName>
</protein>
<dbReference type="InterPro" id="IPR046226">
    <property type="entry name" value="DUF6259"/>
</dbReference>
<comment type="caution">
    <text evidence="2">The sequence shown here is derived from an EMBL/GenBank/DDBJ whole genome shotgun (WGS) entry which is preliminary data.</text>
</comment>
<reference evidence="2" key="1">
    <citation type="submission" date="2022-06" db="EMBL/GenBank/DDBJ databases">
        <title>Aeoliella straminimaris, a novel planctomycete from sediments.</title>
        <authorList>
            <person name="Vitorino I.R."/>
            <person name="Lage O.M."/>
        </authorList>
    </citation>
    <scope>NUCLEOTIDE SEQUENCE</scope>
    <source>
        <strain evidence="2">ICT_H6.2</strain>
    </source>
</reference>
<dbReference type="AlphaFoldDB" id="A0A9X2FEH8"/>
<gene>
    <name evidence="2" type="ORF">NG895_27080</name>
</gene>
<dbReference type="RefSeq" id="WP_252855695.1">
    <property type="nucleotide sequence ID" value="NZ_JAMXLR010000092.1"/>
</dbReference>
<name>A0A9X2FEH8_9BACT</name>
<evidence type="ECO:0000259" key="1">
    <source>
        <dbReference type="Pfam" id="PF19773"/>
    </source>
</evidence>
<evidence type="ECO:0000313" key="2">
    <source>
        <dbReference type="EMBL" id="MCO6047585.1"/>
    </source>
</evidence>
<accession>A0A9X2FEH8</accession>
<proteinExistence type="predicted"/>
<feature type="domain" description="DUF6259" evidence="1">
    <location>
        <begin position="267"/>
        <end position="363"/>
    </location>
</feature>
<dbReference type="Proteomes" id="UP001155241">
    <property type="component" value="Unassembled WGS sequence"/>
</dbReference>
<dbReference type="EMBL" id="JAMXLR010000092">
    <property type="protein sequence ID" value="MCO6047585.1"/>
    <property type="molecule type" value="Genomic_DNA"/>
</dbReference>
<dbReference type="Pfam" id="PF19773">
    <property type="entry name" value="DUF6259"/>
    <property type="match status" value="2"/>
</dbReference>
<feature type="domain" description="DUF6259" evidence="1">
    <location>
        <begin position="447"/>
        <end position="564"/>
    </location>
</feature>
<organism evidence="2 3">
    <name type="scientific">Aeoliella straminimaris</name>
    <dbReference type="NCBI Taxonomy" id="2954799"/>
    <lineage>
        <taxon>Bacteria</taxon>
        <taxon>Pseudomonadati</taxon>
        <taxon>Planctomycetota</taxon>
        <taxon>Planctomycetia</taxon>
        <taxon>Pirellulales</taxon>
        <taxon>Lacipirellulaceae</taxon>
        <taxon>Aeoliella</taxon>
    </lineage>
</organism>
<evidence type="ECO:0000313" key="3">
    <source>
        <dbReference type="Proteomes" id="UP001155241"/>
    </source>
</evidence>
<sequence>MNVLRAVRGRYRLGLDCWMIWTIACCYGSSLAAESTCRLENDYLLVEIAESDGAVVRLFHKQQQLELISQLPEQRTPWAMLLSPLRLVSDFESFALTRDAQQPETVVLTWQTPYDITVVGRVTLAADADQVEFTCAASNTGDETILGVRYPALQGIGSLSDDGLQDRLLHSTAMGLVYRNPLELFRTGTNIPFERGPAVSRYPNGYHGSALQLMSYYTKDRGGFYIATHDGRSTDKDLNFFKHDANSLSCEIAHWNWDARSGKSLELDYPVVVAALNEGSWYAAADRYRDWATQQPWCARGTRLERLAKDDSARWLTEQVGAVGMWWLFRQDIETSVKRTREAFAAPLLHLDLWWQHEASFEEARRGGDRFGPFYFPYLCLQGSKTFDDHKADAVAPPGFSISPEWRIMCAAQPQWRDVFVESGVDLVGEGPLRHTQIWIGDNQIGCDADCLYYDIGPCAGIPTHCYAPHHDHPPGAGRGMTDAQVRLVRDSQQAATQAKGQYVPIGTECISEPFVGCMDMYYPRNAGLATEMELAAYTRHLTWLPDGQMEAVPLFAYVYHEYQGVPIQGVYGVDPWRFTAGQDYHTWAEARSIAWGGLFATHALPDDIEPSADRVRYLQSLTTARTQFAKDYLCYGRMQRPPAIESATVQIDHGLAEGGWFRELRFSGDLQKAAEALQLAEQEKQEASADSEKGKLSPERWVADVLAIGAPPATQSTLEVPSVVSSAYTFGNKQLGIFLVSIPAEPTGPVKLEIDPEHYGLPSGTYEVRLVTMDDVKPLGTLAGPRQFELTLPPREAVLLEIGQSD</sequence>